<dbReference type="InterPro" id="IPR036259">
    <property type="entry name" value="MFS_trans_sf"/>
</dbReference>
<feature type="transmembrane region" description="Helical" evidence="6">
    <location>
        <begin position="378"/>
        <end position="399"/>
    </location>
</feature>
<keyword evidence="4 6" id="KW-1133">Transmembrane helix</keyword>
<dbReference type="GO" id="GO:0005886">
    <property type="term" value="C:plasma membrane"/>
    <property type="evidence" value="ECO:0007669"/>
    <property type="project" value="UniProtKB-SubCell"/>
</dbReference>
<protein>
    <submittedName>
        <fullName evidence="8">Major facilitator superfamily MFS_1</fullName>
    </submittedName>
</protein>
<dbReference type="PANTHER" id="PTHR23511">
    <property type="entry name" value="SYNAPTIC VESICLE GLYCOPROTEIN 2"/>
    <property type="match status" value="1"/>
</dbReference>
<keyword evidence="9" id="KW-1185">Reference proteome</keyword>
<feature type="domain" description="Major facilitator superfamily (MFS) profile" evidence="7">
    <location>
        <begin position="55"/>
        <end position="466"/>
    </location>
</feature>
<dbReference type="InterPro" id="IPR020846">
    <property type="entry name" value="MFS_dom"/>
</dbReference>
<dbReference type="EMBL" id="CP009933">
    <property type="protein sequence ID" value="AKA67503.1"/>
    <property type="molecule type" value="Genomic_DNA"/>
</dbReference>
<accession>A0A0E3M4I5</accession>
<evidence type="ECO:0000256" key="3">
    <source>
        <dbReference type="ARBA" id="ARBA00022692"/>
    </source>
</evidence>
<sequence>MSLYCAFSMIKKKGQISMSQSSSALASDYNSSIDRYSELLARMESVPFSRWHIKSRVIVGTASFFDGYGALSLAYALPVLISLWHLNTAQSGMLIAAGYLGQAVGAIIFGVIAERFGRVFGIKASMFMMSVMGIACMFAGNYTALFILRFLQGIGLGGEVPVAATYINELSAAHGRGKFFMIFEIIFPVSLMLTAQLGAVIVPSLGWKWLFLLGGVVGLILLPLFFMLRESPRWLISKGKFDEAERIIEELEASTDKRLPVNMDAKKPTVKANWKEIFSPFYRFRTLIVWILWFSAYFISNGLNNWLPSLYKTVYKLPLKESLYAASVTNVLQVIMVLACAFLIDKVGRKRWATFAFIAAGCLLLVLFLTGAKSAKSVMYLGSSAYGVIGSITVLLYLYTPEIYPTRMRAIGTAFATTWLRLASAIGPMIIGIVLDAKGISYVFVGFAVICIIGSVVATRMIETSGKALEDIAP</sequence>
<evidence type="ECO:0000313" key="9">
    <source>
        <dbReference type="Proteomes" id="UP000033115"/>
    </source>
</evidence>
<evidence type="ECO:0000256" key="4">
    <source>
        <dbReference type="ARBA" id="ARBA00022989"/>
    </source>
</evidence>
<feature type="transmembrane region" description="Helical" evidence="6">
    <location>
        <begin position="323"/>
        <end position="345"/>
    </location>
</feature>
<dbReference type="STRING" id="1548.CSCA_0378"/>
<evidence type="ECO:0000256" key="1">
    <source>
        <dbReference type="ARBA" id="ARBA00004651"/>
    </source>
</evidence>
<evidence type="ECO:0000256" key="2">
    <source>
        <dbReference type="ARBA" id="ARBA00022448"/>
    </source>
</evidence>
<dbReference type="PANTHER" id="PTHR23511:SF34">
    <property type="entry name" value="SYNAPTIC VESICLE GLYCOPROTEIN 2"/>
    <property type="match status" value="1"/>
</dbReference>
<feature type="transmembrane region" description="Helical" evidence="6">
    <location>
        <begin position="93"/>
        <end position="113"/>
    </location>
</feature>
<feature type="transmembrane region" description="Helical" evidence="6">
    <location>
        <begin position="284"/>
        <end position="303"/>
    </location>
</feature>
<feature type="transmembrane region" description="Helical" evidence="6">
    <location>
        <begin position="120"/>
        <end position="140"/>
    </location>
</feature>
<dbReference type="AlphaFoldDB" id="A0A0E3M4I5"/>
<feature type="transmembrane region" description="Helical" evidence="6">
    <location>
        <begin position="209"/>
        <end position="228"/>
    </location>
</feature>
<proteinExistence type="predicted"/>
<dbReference type="PROSITE" id="PS00217">
    <property type="entry name" value="SUGAR_TRANSPORT_2"/>
    <property type="match status" value="1"/>
</dbReference>
<evidence type="ECO:0000313" key="8">
    <source>
        <dbReference type="EMBL" id="AKA67503.1"/>
    </source>
</evidence>
<dbReference type="CDD" id="cd17316">
    <property type="entry name" value="MFS_SV2_like"/>
    <property type="match status" value="1"/>
</dbReference>
<feature type="transmembrane region" description="Helical" evidence="6">
    <location>
        <begin position="411"/>
        <end position="434"/>
    </location>
</feature>
<keyword evidence="3 6" id="KW-0812">Transmembrane</keyword>
<evidence type="ECO:0000256" key="6">
    <source>
        <dbReference type="SAM" id="Phobius"/>
    </source>
</evidence>
<dbReference type="GO" id="GO:0022857">
    <property type="term" value="F:transmembrane transporter activity"/>
    <property type="evidence" value="ECO:0007669"/>
    <property type="project" value="InterPro"/>
</dbReference>
<feature type="transmembrane region" description="Helical" evidence="6">
    <location>
        <begin position="440"/>
        <end position="459"/>
    </location>
</feature>
<dbReference type="InterPro" id="IPR005828">
    <property type="entry name" value="MFS_sugar_transport-like"/>
</dbReference>
<comment type="subcellular location">
    <subcellularLocation>
        <location evidence="1">Cell membrane</location>
        <topology evidence="1">Multi-pass membrane protein</topology>
    </subcellularLocation>
</comment>
<gene>
    <name evidence="8" type="ORF">CSCA_0378</name>
</gene>
<dbReference type="Proteomes" id="UP000033115">
    <property type="component" value="Chromosome"/>
</dbReference>
<dbReference type="Gene3D" id="1.20.1250.20">
    <property type="entry name" value="MFS general substrate transporter like domains"/>
    <property type="match status" value="1"/>
</dbReference>
<feature type="transmembrane region" description="Helical" evidence="6">
    <location>
        <begin position="57"/>
        <end position="81"/>
    </location>
</feature>
<dbReference type="KEGG" id="csq:CSCA_0378"/>
<keyword evidence="5 6" id="KW-0472">Membrane</keyword>
<dbReference type="HOGENOM" id="CLU_001265_46_6_9"/>
<dbReference type="Pfam" id="PF00083">
    <property type="entry name" value="Sugar_tr"/>
    <property type="match status" value="1"/>
</dbReference>
<dbReference type="InterPro" id="IPR005829">
    <property type="entry name" value="Sugar_transporter_CS"/>
</dbReference>
<evidence type="ECO:0000259" key="7">
    <source>
        <dbReference type="PROSITE" id="PS50850"/>
    </source>
</evidence>
<dbReference type="PROSITE" id="PS50850">
    <property type="entry name" value="MFS"/>
    <property type="match status" value="1"/>
</dbReference>
<feature type="transmembrane region" description="Helical" evidence="6">
    <location>
        <begin position="179"/>
        <end position="203"/>
    </location>
</feature>
<organism evidence="8 9">
    <name type="scientific">Clostridium scatologenes</name>
    <dbReference type="NCBI Taxonomy" id="1548"/>
    <lineage>
        <taxon>Bacteria</taxon>
        <taxon>Bacillati</taxon>
        <taxon>Bacillota</taxon>
        <taxon>Clostridia</taxon>
        <taxon>Eubacteriales</taxon>
        <taxon>Clostridiaceae</taxon>
        <taxon>Clostridium</taxon>
    </lineage>
</organism>
<name>A0A0E3M4I5_CLOSL</name>
<evidence type="ECO:0000256" key="5">
    <source>
        <dbReference type="ARBA" id="ARBA00023136"/>
    </source>
</evidence>
<feature type="transmembrane region" description="Helical" evidence="6">
    <location>
        <begin position="146"/>
        <end position="167"/>
    </location>
</feature>
<dbReference type="SUPFAM" id="SSF103473">
    <property type="entry name" value="MFS general substrate transporter"/>
    <property type="match status" value="1"/>
</dbReference>
<keyword evidence="2" id="KW-0813">Transport</keyword>
<reference evidence="8 9" key="1">
    <citation type="journal article" date="2015" name="J. Biotechnol.">
        <title>Complete genome sequence of a malodorant-producing acetogen, Clostridium scatologenes ATCC 25775(T).</title>
        <authorList>
            <person name="Zhu Z."/>
            <person name="Guo T."/>
            <person name="Zheng H."/>
            <person name="Song T."/>
            <person name="Ouyang P."/>
            <person name="Xie J."/>
        </authorList>
    </citation>
    <scope>NUCLEOTIDE SEQUENCE [LARGE SCALE GENOMIC DNA]</scope>
    <source>
        <strain evidence="8 9">ATCC 25775</strain>
    </source>
</reference>
<feature type="transmembrane region" description="Helical" evidence="6">
    <location>
        <begin position="352"/>
        <end position="372"/>
    </location>
</feature>